<evidence type="ECO:0000256" key="5">
    <source>
        <dbReference type="ARBA" id="ARBA00022640"/>
    </source>
</evidence>
<evidence type="ECO:0000313" key="11">
    <source>
        <dbReference type="EMBL" id="KAK9828180.1"/>
    </source>
</evidence>
<evidence type="ECO:0000256" key="8">
    <source>
        <dbReference type="ARBA" id="ARBA00023276"/>
    </source>
</evidence>
<comment type="subcellular location">
    <subcellularLocation>
        <location evidence="1">Plastid</location>
        <location evidence="1">Chloroplast thylakoid membrane</location>
        <topology evidence="1">Single-pass membrane protein</topology>
    </subcellularLocation>
</comment>
<keyword evidence="7 10" id="KW-0472">Membrane</keyword>
<keyword evidence="10" id="KW-0812">Transmembrane</keyword>
<dbReference type="AlphaFoldDB" id="A0AAW1R2L0"/>
<evidence type="ECO:0000256" key="10">
    <source>
        <dbReference type="SAM" id="Phobius"/>
    </source>
</evidence>
<keyword evidence="12" id="KW-1185">Reference proteome</keyword>
<sequence>MQTACSATGFKGIALSKPVAVRCVARPAGRRGLVCKAQQQQFSVAKVAAAAAALPAMLAASPALALVDERLGGEGTGKSLGVSGIEGWAVVIVFGLVWAAYYQATKELGGDAGDDSGLSL</sequence>
<proteinExistence type="inferred from homology"/>
<comment type="similarity">
    <text evidence="2">Belongs to the psbW family.</text>
</comment>
<keyword evidence="10" id="KW-1133">Transmembrane helix</keyword>
<dbReference type="GO" id="GO:0009523">
    <property type="term" value="C:photosystem II"/>
    <property type="evidence" value="ECO:0007669"/>
    <property type="project" value="UniProtKB-KW"/>
</dbReference>
<evidence type="ECO:0000256" key="7">
    <source>
        <dbReference type="ARBA" id="ARBA00023136"/>
    </source>
</evidence>
<dbReference type="PANTHER" id="PTHR34552">
    <property type="entry name" value="PHOTOSYSTEM II REACTION CENTER W PROTEIN, CHLOROPLASTIC"/>
    <property type="match status" value="1"/>
</dbReference>
<dbReference type="Proteomes" id="UP001438707">
    <property type="component" value="Unassembled WGS sequence"/>
</dbReference>
<evidence type="ECO:0000256" key="1">
    <source>
        <dbReference type="ARBA" id="ARBA00004581"/>
    </source>
</evidence>
<accession>A0AAW1R2L0</accession>
<dbReference type="PANTHER" id="PTHR34552:SF1">
    <property type="entry name" value="PHOTOSYSTEM II REACTION CENTER W PROTEIN, CHLOROPLASTIC"/>
    <property type="match status" value="1"/>
</dbReference>
<keyword evidence="5" id="KW-0934">Plastid</keyword>
<keyword evidence="6" id="KW-0793">Thylakoid</keyword>
<keyword evidence="3" id="KW-0150">Chloroplast</keyword>
<dbReference type="GO" id="GO:0042549">
    <property type="term" value="P:photosystem II stabilization"/>
    <property type="evidence" value="ECO:0007669"/>
    <property type="project" value="TreeGrafter"/>
</dbReference>
<name>A0AAW1R2L0_9CHLO</name>
<evidence type="ECO:0000256" key="9">
    <source>
        <dbReference type="ARBA" id="ARBA00031756"/>
    </source>
</evidence>
<gene>
    <name evidence="11" type="ORF">WJX74_002188</name>
</gene>
<keyword evidence="4" id="KW-0602">Photosynthesis</keyword>
<organism evidence="11 12">
    <name type="scientific">Apatococcus lobatus</name>
    <dbReference type="NCBI Taxonomy" id="904363"/>
    <lineage>
        <taxon>Eukaryota</taxon>
        <taxon>Viridiplantae</taxon>
        <taxon>Chlorophyta</taxon>
        <taxon>core chlorophytes</taxon>
        <taxon>Trebouxiophyceae</taxon>
        <taxon>Chlorellales</taxon>
        <taxon>Chlorellaceae</taxon>
        <taxon>Apatococcus</taxon>
    </lineage>
</organism>
<evidence type="ECO:0000256" key="4">
    <source>
        <dbReference type="ARBA" id="ARBA00022531"/>
    </source>
</evidence>
<feature type="transmembrane region" description="Helical" evidence="10">
    <location>
        <begin position="47"/>
        <end position="67"/>
    </location>
</feature>
<reference evidence="11 12" key="1">
    <citation type="journal article" date="2024" name="Nat. Commun.">
        <title>Phylogenomics reveals the evolutionary origins of lichenization in chlorophyte algae.</title>
        <authorList>
            <person name="Puginier C."/>
            <person name="Libourel C."/>
            <person name="Otte J."/>
            <person name="Skaloud P."/>
            <person name="Haon M."/>
            <person name="Grisel S."/>
            <person name="Petersen M."/>
            <person name="Berrin J.G."/>
            <person name="Delaux P.M."/>
            <person name="Dal Grande F."/>
            <person name="Keller J."/>
        </authorList>
    </citation>
    <scope>NUCLEOTIDE SEQUENCE [LARGE SCALE GENOMIC DNA]</scope>
    <source>
        <strain evidence="11 12">SAG 2145</strain>
    </source>
</reference>
<dbReference type="InterPro" id="IPR009806">
    <property type="entry name" value="PSII_PsbW_class2"/>
</dbReference>
<feature type="transmembrane region" description="Helical" evidence="10">
    <location>
        <begin position="79"/>
        <end position="101"/>
    </location>
</feature>
<dbReference type="Pfam" id="PF07123">
    <property type="entry name" value="PsbW"/>
    <property type="match status" value="1"/>
</dbReference>
<keyword evidence="8" id="KW-0604">Photosystem II</keyword>
<evidence type="ECO:0000256" key="2">
    <source>
        <dbReference type="ARBA" id="ARBA00010395"/>
    </source>
</evidence>
<dbReference type="GO" id="GO:0015979">
    <property type="term" value="P:photosynthesis"/>
    <property type="evidence" value="ECO:0007669"/>
    <property type="project" value="UniProtKB-KW"/>
</dbReference>
<dbReference type="EMBL" id="JALJOS010000016">
    <property type="protein sequence ID" value="KAK9828180.1"/>
    <property type="molecule type" value="Genomic_DNA"/>
</dbReference>
<protein>
    <recommendedName>
        <fullName evidence="9">PSII 6.1 kDa protein</fullName>
    </recommendedName>
</protein>
<evidence type="ECO:0000256" key="6">
    <source>
        <dbReference type="ARBA" id="ARBA00023078"/>
    </source>
</evidence>
<evidence type="ECO:0000256" key="3">
    <source>
        <dbReference type="ARBA" id="ARBA00022528"/>
    </source>
</evidence>
<comment type="caution">
    <text evidence="11">The sequence shown here is derived from an EMBL/GenBank/DDBJ whole genome shotgun (WGS) entry which is preliminary data.</text>
</comment>
<evidence type="ECO:0000313" key="12">
    <source>
        <dbReference type="Proteomes" id="UP001438707"/>
    </source>
</evidence>
<dbReference type="GO" id="GO:0009535">
    <property type="term" value="C:chloroplast thylakoid membrane"/>
    <property type="evidence" value="ECO:0007669"/>
    <property type="project" value="UniProtKB-SubCell"/>
</dbReference>